<evidence type="ECO:0000256" key="1">
    <source>
        <dbReference type="ARBA" id="ARBA00007711"/>
    </source>
</evidence>
<comment type="similarity">
    <text evidence="1">Belongs to the TMEM121 family.</text>
</comment>
<dbReference type="EMBL" id="CAXITT010000086">
    <property type="protein sequence ID" value="CAL1531360.1"/>
    <property type="molecule type" value="Genomic_DNA"/>
</dbReference>
<dbReference type="Pfam" id="PF14997">
    <property type="entry name" value="CECR6_TMEM121"/>
    <property type="match status" value="1"/>
</dbReference>
<gene>
    <name evidence="3" type="ORF">GSLYS_00005455001</name>
</gene>
<evidence type="ECO:0008006" key="5">
    <source>
        <dbReference type="Google" id="ProtNLM"/>
    </source>
</evidence>
<dbReference type="Proteomes" id="UP001497497">
    <property type="component" value="Unassembled WGS sequence"/>
</dbReference>
<feature type="transmembrane region" description="Helical" evidence="2">
    <location>
        <begin position="232"/>
        <end position="251"/>
    </location>
</feature>
<protein>
    <recommendedName>
        <fullName evidence="5">Intimal thickness related receptor IRP domain-containing protein</fullName>
    </recommendedName>
</protein>
<proteinExistence type="inferred from homology"/>
<dbReference type="AlphaFoldDB" id="A0AAV2HCB4"/>
<keyword evidence="2" id="KW-0472">Membrane</keyword>
<evidence type="ECO:0000256" key="2">
    <source>
        <dbReference type="SAM" id="Phobius"/>
    </source>
</evidence>
<feature type="transmembrane region" description="Helical" evidence="2">
    <location>
        <begin position="190"/>
        <end position="212"/>
    </location>
</feature>
<dbReference type="PANTHER" id="PTHR47399:SF1">
    <property type="entry name" value="TRANSMEMBRANE PROTEIN 121B"/>
    <property type="match status" value="1"/>
</dbReference>
<accession>A0AAV2HCB4</accession>
<dbReference type="InterPro" id="IPR026624">
    <property type="entry name" value="CECR6"/>
</dbReference>
<keyword evidence="4" id="KW-1185">Reference proteome</keyword>
<feature type="transmembrane region" description="Helical" evidence="2">
    <location>
        <begin position="36"/>
        <end position="58"/>
    </location>
</feature>
<evidence type="ECO:0000313" key="4">
    <source>
        <dbReference type="Proteomes" id="UP001497497"/>
    </source>
</evidence>
<feature type="transmembrane region" description="Helical" evidence="2">
    <location>
        <begin position="87"/>
        <end position="107"/>
    </location>
</feature>
<dbReference type="PANTHER" id="PTHR47399">
    <property type="entry name" value="TRANSMEMBRANE PROTEIN 121B"/>
    <property type="match status" value="1"/>
</dbReference>
<keyword evidence="2" id="KW-1133">Transmembrane helix</keyword>
<dbReference type="InterPro" id="IPR032776">
    <property type="entry name" value="CECR6/TMEM121"/>
</dbReference>
<reference evidence="3 4" key="1">
    <citation type="submission" date="2024-04" db="EMBL/GenBank/DDBJ databases">
        <authorList>
            <consortium name="Genoscope - CEA"/>
            <person name="William W."/>
        </authorList>
    </citation>
    <scope>NUCLEOTIDE SEQUENCE [LARGE SCALE GENOMIC DNA]</scope>
</reference>
<name>A0AAV2HCB4_LYMST</name>
<keyword evidence="2" id="KW-0812">Transmembrane</keyword>
<feature type="non-terminal residue" evidence="3">
    <location>
        <position position="277"/>
    </location>
</feature>
<evidence type="ECO:0000313" key="3">
    <source>
        <dbReference type="EMBL" id="CAL1531360.1"/>
    </source>
</evidence>
<sequence length="277" mass="31680">CNPCFLLLSRIIVIILTALQGGVINYYLIYYQTHNWYSWIAGDVAIFFSFFMAFFISYRELKIVHDIRTTNRGQSFRSTVEAGSFPLVYFAWLVYSVILAVRVGIIYKDLAYEIKPGILLGTNMLRLTIAMSGVIFLLVVAAHHDTRPGTMARNQINLLSTMVPFDIIDAVDILSVFFLKENRDALDPVLQWFVIIMGCINLVLPAVPLMMLSGSRFGSKPLTPYLHSLNKLIHIFVINIPLFTVRLLMWLKEDQEVSPLIMKNIVLIIMLSFDLYE</sequence>
<comment type="caution">
    <text evidence="3">The sequence shown here is derived from an EMBL/GenBank/DDBJ whole genome shotgun (WGS) entry which is preliminary data.</text>
</comment>
<organism evidence="3 4">
    <name type="scientific">Lymnaea stagnalis</name>
    <name type="common">Great pond snail</name>
    <name type="synonym">Helix stagnalis</name>
    <dbReference type="NCBI Taxonomy" id="6523"/>
    <lineage>
        <taxon>Eukaryota</taxon>
        <taxon>Metazoa</taxon>
        <taxon>Spiralia</taxon>
        <taxon>Lophotrochozoa</taxon>
        <taxon>Mollusca</taxon>
        <taxon>Gastropoda</taxon>
        <taxon>Heterobranchia</taxon>
        <taxon>Euthyneura</taxon>
        <taxon>Panpulmonata</taxon>
        <taxon>Hygrophila</taxon>
        <taxon>Lymnaeoidea</taxon>
        <taxon>Lymnaeidae</taxon>
        <taxon>Lymnaea</taxon>
    </lineage>
</organism>
<feature type="transmembrane region" description="Helical" evidence="2">
    <location>
        <begin position="7"/>
        <end position="30"/>
    </location>
</feature>
<feature type="transmembrane region" description="Helical" evidence="2">
    <location>
        <begin position="156"/>
        <end position="178"/>
    </location>
</feature>
<feature type="transmembrane region" description="Helical" evidence="2">
    <location>
        <begin position="127"/>
        <end position="144"/>
    </location>
</feature>
<feature type="non-terminal residue" evidence="3">
    <location>
        <position position="1"/>
    </location>
</feature>